<evidence type="ECO:0000256" key="4">
    <source>
        <dbReference type="SAM" id="MobiDB-lite"/>
    </source>
</evidence>
<dbReference type="GeneID" id="26258903"/>
<reference evidence="6 7" key="1">
    <citation type="journal article" date="2013" name="PLoS Genet.">
        <title>Comparative genome structure, secondary metabolite, and effector coding capacity across Cochliobolus pathogens.</title>
        <authorList>
            <person name="Condon B.J."/>
            <person name="Leng Y."/>
            <person name="Wu D."/>
            <person name="Bushley K.E."/>
            <person name="Ohm R.A."/>
            <person name="Otillar R."/>
            <person name="Martin J."/>
            <person name="Schackwitz W."/>
            <person name="Grimwood J."/>
            <person name="MohdZainudin N."/>
            <person name="Xue C."/>
            <person name="Wang R."/>
            <person name="Manning V.A."/>
            <person name="Dhillon B."/>
            <person name="Tu Z.J."/>
            <person name="Steffenson B.J."/>
            <person name="Salamov A."/>
            <person name="Sun H."/>
            <person name="Lowry S."/>
            <person name="LaButti K."/>
            <person name="Han J."/>
            <person name="Copeland A."/>
            <person name="Lindquist E."/>
            <person name="Barry K."/>
            <person name="Schmutz J."/>
            <person name="Baker S.E."/>
            <person name="Ciuffetti L.M."/>
            <person name="Grigoriev I.V."/>
            <person name="Zhong S."/>
            <person name="Turgeon B.G."/>
        </authorList>
    </citation>
    <scope>NUCLEOTIDE SEQUENCE [LARGE SCALE GENOMIC DNA]</scope>
    <source>
        <strain evidence="6 7">FI3</strain>
    </source>
</reference>
<dbReference type="EMBL" id="KI968701">
    <property type="protein sequence ID" value="EUN31126.1"/>
    <property type="molecule type" value="Genomic_DNA"/>
</dbReference>
<feature type="region of interest" description="Disordered" evidence="4">
    <location>
        <begin position="596"/>
        <end position="657"/>
    </location>
</feature>
<feature type="compositionally biased region" description="Acidic residues" evidence="4">
    <location>
        <begin position="646"/>
        <end position="657"/>
    </location>
</feature>
<dbReference type="InterPro" id="IPR003653">
    <property type="entry name" value="Peptidase_C48_C"/>
</dbReference>
<evidence type="ECO:0000256" key="1">
    <source>
        <dbReference type="ARBA" id="ARBA00005234"/>
    </source>
</evidence>
<dbReference type="InterPro" id="IPR038765">
    <property type="entry name" value="Papain-like_cys_pep_sf"/>
</dbReference>
<dbReference type="OrthoDB" id="3687719at2759"/>
<accession>W7ESS0</accession>
<dbReference type="SUPFAM" id="SSF54001">
    <property type="entry name" value="Cysteine proteinases"/>
    <property type="match status" value="1"/>
</dbReference>
<name>W7ESS0_BIPV3</name>
<dbReference type="PROSITE" id="PS50600">
    <property type="entry name" value="ULP_PROTEASE"/>
    <property type="match status" value="1"/>
</dbReference>
<feature type="region of interest" description="Disordered" evidence="4">
    <location>
        <begin position="1"/>
        <end position="36"/>
    </location>
</feature>
<feature type="compositionally biased region" description="Polar residues" evidence="4">
    <location>
        <begin position="634"/>
        <end position="645"/>
    </location>
</feature>
<evidence type="ECO:0000256" key="3">
    <source>
        <dbReference type="ARBA" id="ARBA00022801"/>
    </source>
</evidence>
<evidence type="ECO:0000259" key="5">
    <source>
        <dbReference type="PROSITE" id="PS50600"/>
    </source>
</evidence>
<keyword evidence="3" id="KW-0378">Hydrolase</keyword>
<dbReference type="HOGENOM" id="CLU_417371_0_0_1"/>
<dbReference type="AlphaFoldDB" id="W7ESS0"/>
<sequence length="657" mass="74878">MVEGIPKDVMNIQEEKTDERNPAQVTTQVAPSSLAPSSPLHVHAEPHTQIMTVANTQNACSDLGTPALVVDSPRGTEAHTQAQLQTHSPPVTEISLVSELEGCLEEKAQLHEDAPVPHTTSLTTPPSQDQDDKTTMTPPVTPPRGTQKIAKHARFELCKIYENTRHSMRYKTLKMFVIGSRGFERARLLPTRQTRPPLLKRRYSIDVNTTGDWGTCFAMNWKETEITCPRRQYISLDLEPIPILFHWSFIPHPRRYSAFSTMYQLSPPFDSNVYLKLGDITIQNDAFYHIRSTSWNHGEPWMRDESLDMALEVLCRDYNCENHRIAIANSMVSQICLFAAESEDSNPQEYAQYRARFETKQWIFLVINDAIGSVENNCLQGNHWSLIAMDRIHCTVSYYNSLFLDDEQSRHLGFQIGRGMLKILGEDVRNWRYRIQQYTPHQDHHNQFDYDDGACGPFVYKMAEVLIRRIKRHQLCGDEDECSLELSEDFPMDFKNQFHSFLVRCEIQRRIACWKAIIYTPTFAYDHDQEAIRGECVELDDSPVVNFGIPRRPETPVDWFVSLENQNYNMLENSSDSDSSRGSCLSESTIVLALSPDPQEIYADGDTNHDQDEDRGGSILGLGITHEEPIPDGIQSTTNSPTPSTAEDDQEETAGLV</sequence>
<evidence type="ECO:0000256" key="2">
    <source>
        <dbReference type="ARBA" id="ARBA00022670"/>
    </source>
</evidence>
<dbReference type="Gene3D" id="3.40.395.10">
    <property type="entry name" value="Adenoviral Proteinase, Chain A"/>
    <property type="match status" value="1"/>
</dbReference>
<dbReference type="Pfam" id="PF02902">
    <property type="entry name" value="Peptidase_C48"/>
    <property type="match status" value="1"/>
</dbReference>
<feature type="domain" description="Ubiquitin-like protease family profile" evidence="5">
    <location>
        <begin position="280"/>
        <end position="466"/>
    </location>
</feature>
<evidence type="ECO:0000313" key="7">
    <source>
        <dbReference type="Proteomes" id="UP000054337"/>
    </source>
</evidence>
<dbReference type="Proteomes" id="UP000054337">
    <property type="component" value="Unassembled WGS sequence"/>
</dbReference>
<dbReference type="GO" id="GO:0008234">
    <property type="term" value="F:cysteine-type peptidase activity"/>
    <property type="evidence" value="ECO:0007669"/>
    <property type="project" value="InterPro"/>
</dbReference>
<evidence type="ECO:0000313" key="6">
    <source>
        <dbReference type="EMBL" id="EUN31126.1"/>
    </source>
</evidence>
<organism evidence="6 7">
    <name type="scientific">Bipolaris victoriae (strain FI3)</name>
    <name type="common">Victoria blight of oats agent</name>
    <name type="synonym">Cochliobolus victoriae</name>
    <dbReference type="NCBI Taxonomy" id="930091"/>
    <lineage>
        <taxon>Eukaryota</taxon>
        <taxon>Fungi</taxon>
        <taxon>Dikarya</taxon>
        <taxon>Ascomycota</taxon>
        <taxon>Pezizomycotina</taxon>
        <taxon>Dothideomycetes</taxon>
        <taxon>Pleosporomycetidae</taxon>
        <taxon>Pleosporales</taxon>
        <taxon>Pleosporineae</taxon>
        <taxon>Pleosporaceae</taxon>
        <taxon>Bipolaris</taxon>
    </lineage>
</organism>
<protein>
    <recommendedName>
        <fullName evidence="5">Ubiquitin-like protease family profile domain-containing protein</fullName>
    </recommendedName>
</protein>
<gene>
    <name evidence="6" type="ORF">COCVIDRAFT_88717</name>
</gene>
<keyword evidence="2" id="KW-0645">Protease</keyword>
<comment type="similarity">
    <text evidence="1">Belongs to the peptidase C48 family.</text>
</comment>
<dbReference type="GO" id="GO:0019783">
    <property type="term" value="F:ubiquitin-like protein peptidase activity"/>
    <property type="evidence" value="ECO:0007669"/>
    <property type="project" value="UniProtKB-ARBA"/>
</dbReference>
<feature type="region of interest" description="Disordered" evidence="4">
    <location>
        <begin position="111"/>
        <end position="148"/>
    </location>
</feature>
<feature type="compositionally biased region" description="Polar residues" evidence="4">
    <location>
        <begin position="118"/>
        <end position="128"/>
    </location>
</feature>
<dbReference type="RefSeq" id="XP_014560707.1">
    <property type="nucleotide sequence ID" value="XM_014705221.1"/>
</dbReference>
<proteinExistence type="inferred from homology"/>
<feature type="compositionally biased region" description="Basic and acidic residues" evidence="4">
    <location>
        <begin position="606"/>
        <end position="616"/>
    </location>
</feature>
<dbReference type="GO" id="GO:0006508">
    <property type="term" value="P:proteolysis"/>
    <property type="evidence" value="ECO:0007669"/>
    <property type="project" value="UniProtKB-KW"/>
</dbReference>
<keyword evidence="7" id="KW-1185">Reference proteome</keyword>